<accession>A0A3E2GXE6</accession>
<comment type="caution">
    <text evidence="3">The sequence shown here is derived from an EMBL/GenBank/DDBJ whole genome shotgun (WGS) entry which is preliminary data.</text>
</comment>
<evidence type="ECO:0000256" key="1">
    <source>
        <dbReference type="SAM" id="MobiDB-lite"/>
    </source>
</evidence>
<keyword evidence="2" id="KW-1133">Transmembrane helix</keyword>
<keyword evidence="2" id="KW-0472">Membrane</keyword>
<sequence>MPRPRRDQPRIQRPSPLKQVHDPQSFADIERPPPGLVRDPHFWRRFSTAVHLSEQNGSIESPASSIDMKYGDDWLTQQRKEKRRYRYLCLGVLLAICLAAIAGGVVAWYLGKAKK</sequence>
<keyword evidence="4" id="KW-1185">Reference proteome</keyword>
<feature type="region of interest" description="Disordered" evidence="1">
    <location>
        <begin position="1"/>
        <end position="35"/>
    </location>
</feature>
<proteinExistence type="predicted"/>
<organism evidence="3 4">
    <name type="scientific">Scytalidium lignicola</name>
    <name type="common">Hyphomycete</name>
    <dbReference type="NCBI Taxonomy" id="5539"/>
    <lineage>
        <taxon>Eukaryota</taxon>
        <taxon>Fungi</taxon>
        <taxon>Dikarya</taxon>
        <taxon>Ascomycota</taxon>
        <taxon>Pezizomycotina</taxon>
        <taxon>Leotiomycetes</taxon>
        <taxon>Leotiomycetes incertae sedis</taxon>
        <taxon>Scytalidium</taxon>
    </lineage>
</organism>
<reference evidence="3 4" key="1">
    <citation type="submission" date="2018-05" db="EMBL/GenBank/DDBJ databases">
        <title>Draft genome sequence of Scytalidium lignicola DSM 105466, a ubiquitous saprotrophic fungus.</title>
        <authorList>
            <person name="Buettner E."/>
            <person name="Gebauer A.M."/>
            <person name="Hofrichter M."/>
            <person name="Liers C."/>
            <person name="Kellner H."/>
        </authorList>
    </citation>
    <scope>NUCLEOTIDE SEQUENCE [LARGE SCALE GENOMIC DNA]</scope>
    <source>
        <strain evidence="3 4">DSM 105466</strain>
    </source>
</reference>
<name>A0A3E2GXE6_SCYLI</name>
<feature type="transmembrane region" description="Helical" evidence="2">
    <location>
        <begin position="87"/>
        <end position="110"/>
    </location>
</feature>
<evidence type="ECO:0000256" key="2">
    <source>
        <dbReference type="SAM" id="Phobius"/>
    </source>
</evidence>
<dbReference type="AlphaFoldDB" id="A0A3E2GXE6"/>
<keyword evidence="2" id="KW-0812">Transmembrane</keyword>
<evidence type="ECO:0000313" key="4">
    <source>
        <dbReference type="Proteomes" id="UP000258309"/>
    </source>
</evidence>
<gene>
    <name evidence="3" type="ORF">B7463_g10682</name>
</gene>
<feature type="non-terminal residue" evidence="3">
    <location>
        <position position="115"/>
    </location>
</feature>
<dbReference type="Proteomes" id="UP000258309">
    <property type="component" value="Unassembled WGS sequence"/>
</dbReference>
<dbReference type="EMBL" id="NCSJ02000317">
    <property type="protein sequence ID" value="RFU25662.1"/>
    <property type="molecule type" value="Genomic_DNA"/>
</dbReference>
<feature type="compositionally biased region" description="Basic and acidic residues" evidence="1">
    <location>
        <begin position="1"/>
        <end position="10"/>
    </location>
</feature>
<dbReference type="OrthoDB" id="5353310at2759"/>
<feature type="non-terminal residue" evidence="3">
    <location>
        <position position="1"/>
    </location>
</feature>
<evidence type="ECO:0000313" key="3">
    <source>
        <dbReference type="EMBL" id="RFU25662.1"/>
    </source>
</evidence>
<protein>
    <submittedName>
        <fullName evidence="3">Uncharacterized protein</fullName>
    </submittedName>
</protein>